<comment type="caution">
    <text evidence="8">The sequence shown here is derived from an EMBL/GenBank/DDBJ whole genome shotgun (WGS) entry which is preliminary data.</text>
</comment>
<dbReference type="InterPro" id="IPR050196">
    <property type="entry name" value="Cytochrome_P450_Monoox"/>
</dbReference>
<evidence type="ECO:0000256" key="5">
    <source>
        <dbReference type="ARBA" id="ARBA00023004"/>
    </source>
</evidence>
<dbReference type="SUPFAM" id="SSF48264">
    <property type="entry name" value="Cytochrome P450"/>
    <property type="match status" value="1"/>
</dbReference>
<comment type="cofactor">
    <cofactor evidence="7">
        <name>heme</name>
        <dbReference type="ChEBI" id="CHEBI:30413"/>
    </cofactor>
</comment>
<dbReference type="AlphaFoldDB" id="A0AAD5K548"/>
<dbReference type="GO" id="GO:0004497">
    <property type="term" value="F:monooxygenase activity"/>
    <property type="evidence" value="ECO:0007669"/>
    <property type="project" value="UniProtKB-KW"/>
</dbReference>
<dbReference type="Gene3D" id="1.10.630.10">
    <property type="entry name" value="Cytochrome P450"/>
    <property type="match status" value="1"/>
</dbReference>
<accession>A0AAD5K548</accession>
<protein>
    <submittedName>
        <fullName evidence="8">Cytochrome P450</fullName>
    </submittedName>
</protein>
<dbReference type="InterPro" id="IPR002401">
    <property type="entry name" value="Cyt_P450_E_grp-I"/>
</dbReference>
<dbReference type="PRINTS" id="PR00463">
    <property type="entry name" value="EP450I"/>
</dbReference>
<keyword evidence="6" id="KW-0503">Monooxygenase</keyword>
<dbReference type="EMBL" id="JAIXMP010000030">
    <property type="protein sequence ID" value="KAI9251423.1"/>
    <property type="molecule type" value="Genomic_DNA"/>
</dbReference>
<evidence type="ECO:0000256" key="4">
    <source>
        <dbReference type="ARBA" id="ARBA00023002"/>
    </source>
</evidence>
<proteinExistence type="inferred from homology"/>
<dbReference type="PANTHER" id="PTHR24291">
    <property type="entry name" value="CYTOCHROME P450 FAMILY 4"/>
    <property type="match status" value="1"/>
</dbReference>
<evidence type="ECO:0000256" key="3">
    <source>
        <dbReference type="ARBA" id="ARBA00022723"/>
    </source>
</evidence>
<keyword evidence="9" id="KW-1185">Reference proteome</keyword>
<gene>
    <name evidence="8" type="ORF">BDA99DRAFT_444640</name>
</gene>
<evidence type="ECO:0000256" key="2">
    <source>
        <dbReference type="ARBA" id="ARBA00022617"/>
    </source>
</evidence>
<evidence type="ECO:0000256" key="6">
    <source>
        <dbReference type="ARBA" id="ARBA00023033"/>
    </source>
</evidence>
<dbReference type="Pfam" id="PF00067">
    <property type="entry name" value="p450"/>
    <property type="match status" value="1"/>
</dbReference>
<keyword evidence="5 7" id="KW-0408">Iron</keyword>
<dbReference type="PRINTS" id="PR00385">
    <property type="entry name" value="P450"/>
</dbReference>
<dbReference type="PANTHER" id="PTHR24291:SF50">
    <property type="entry name" value="BIFUNCTIONAL ALBAFLAVENONE MONOOXYGENASE_TERPENE SYNTHASE"/>
    <property type="match status" value="1"/>
</dbReference>
<feature type="binding site" description="axial binding residue" evidence="7">
    <location>
        <position position="480"/>
    </location>
    <ligand>
        <name>heme</name>
        <dbReference type="ChEBI" id="CHEBI:30413"/>
    </ligand>
    <ligandPart>
        <name>Fe</name>
        <dbReference type="ChEBI" id="CHEBI:18248"/>
    </ligandPart>
</feature>
<organism evidence="8 9">
    <name type="scientific">Phascolomyces articulosus</name>
    <dbReference type="NCBI Taxonomy" id="60185"/>
    <lineage>
        <taxon>Eukaryota</taxon>
        <taxon>Fungi</taxon>
        <taxon>Fungi incertae sedis</taxon>
        <taxon>Mucoromycota</taxon>
        <taxon>Mucoromycotina</taxon>
        <taxon>Mucoromycetes</taxon>
        <taxon>Mucorales</taxon>
        <taxon>Lichtheimiaceae</taxon>
        <taxon>Phascolomyces</taxon>
    </lineage>
</organism>
<dbReference type="GO" id="GO:0016705">
    <property type="term" value="F:oxidoreductase activity, acting on paired donors, with incorporation or reduction of molecular oxygen"/>
    <property type="evidence" value="ECO:0007669"/>
    <property type="project" value="InterPro"/>
</dbReference>
<evidence type="ECO:0000313" key="9">
    <source>
        <dbReference type="Proteomes" id="UP001209540"/>
    </source>
</evidence>
<evidence type="ECO:0000256" key="1">
    <source>
        <dbReference type="ARBA" id="ARBA00010617"/>
    </source>
</evidence>
<keyword evidence="4" id="KW-0560">Oxidoreductase</keyword>
<evidence type="ECO:0000313" key="8">
    <source>
        <dbReference type="EMBL" id="KAI9251423.1"/>
    </source>
</evidence>
<dbReference type="Proteomes" id="UP001209540">
    <property type="component" value="Unassembled WGS sequence"/>
</dbReference>
<name>A0AAD5K548_9FUNG</name>
<keyword evidence="2 7" id="KW-0349">Heme</keyword>
<dbReference type="InterPro" id="IPR001128">
    <property type="entry name" value="Cyt_P450"/>
</dbReference>
<sequence>MEIVLGTYQSYIIPFFNKDGEQKQQLIIHFIKKNRLSISIAVVLFGVYRMFDNITKPPRNLRHIPQASFFGYLNAFIKKVPIAEVADKYTLPASLQSEHGLYVRFDNNGWSVRINNPAIAKQFLIRTDIFPKASVSTDREGTLYGKFAVGPNVAFINGSHWKAQRKVMNPAFHRSMPVNLFGKLTLKLFNTIDASIDKPINFPDMTTRWTLDAIGLAAFGFNFNAICERDNTWVQRYNAIMSNSINPLYLVFPFIDRKLLFMLPKRRQLHEELDEFLAMIRKMIADKRHLLKERNEPNIADREKDLLTLMIEAENEGNGVLTDEELQSNLCIFILAGHDTSSNALSYIAYYLAIHPDIQQKVREEAIQVLGDQPIDFIPTLEQSRQFPYLEMVIKETLRICGPAASMVVRTATKDTELGGVFIPKGTRVSVDIFESHRNHRTWKSPLTFDPERFAPGGEAEKLSKLGTAFLPFSDYARKCIGMNFSLAEQRVFIPMLLRKYEISLPEDSIHKEKIITNGLIILSPKDLYLNFKRLY</sequence>
<dbReference type="InterPro" id="IPR036396">
    <property type="entry name" value="Cyt_P450_sf"/>
</dbReference>
<comment type="similarity">
    <text evidence="1">Belongs to the cytochrome P450 family.</text>
</comment>
<dbReference type="GO" id="GO:0020037">
    <property type="term" value="F:heme binding"/>
    <property type="evidence" value="ECO:0007669"/>
    <property type="project" value="InterPro"/>
</dbReference>
<keyword evidence="3 7" id="KW-0479">Metal-binding</keyword>
<dbReference type="GO" id="GO:0005506">
    <property type="term" value="F:iron ion binding"/>
    <property type="evidence" value="ECO:0007669"/>
    <property type="project" value="InterPro"/>
</dbReference>
<reference evidence="8" key="1">
    <citation type="journal article" date="2022" name="IScience">
        <title>Evolution of zygomycete secretomes and the origins of terrestrial fungal ecologies.</title>
        <authorList>
            <person name="Chang Y."/>
            <person name="Wang Y."/>
            <person name="Mondo S."/>
            <person name="Ahrendt S."/>
            <person name="Andreopoulos W."/>
            <person name="Barry K."/>
            <person name="Beard J."/>
            <person name="Benny G.L."/>
            <person name="Blankenship S."/>
            <person name="Bonito G."/>
            <person name="Cuomo C."/>
            <person name="Desiro A."/>
            <person name="Gervers K.A."/>
            <person name="Hundley H."/>
            <person name="Kuo A."/>
            <person name="LaButti K."/>
            <person name="Lang B.F."/>
            <person name="Lipzen A."/>
            <person name="O'Donnell K."/>
            <person name="Pangilinan J."/>
            <person name="Reynolds N."/>
            <person name="Sandor L."/>
            <person name="Smith M.E."/>
            <person name="Tsang A."/>
            <person name="Grigoriev I.V."/>
            <person name="Stajich J.E."/>
            <person name="Spatafora J.W."/>
        </authorList>
    </citation>
    <scope>NUCLEOTIDE SEQUENCE</scope>
    <source>
        <strain evidence="8">RSA 2281</strain>
    </source>
</reference>
<evidence type="ECO:0000256" key="7">
    <source>
        <dbReference type="PIRSR" id="PIRSR602401-1"/>
    </source>
</evidence>
<reference evidence="8" key="2">
    <citation type="submission" date="2023-02" db="EMBL/GenBank/DDBJ databases">
        <authorList>
            <consortium name="DOE Joint Genome Institute"/>
            <person name="Mondo S.J."/>
            <person name="Chang Y."/>
            <person name="Wang Y."/>
            <person name="Ahrendt S."/>
            <person name="Andreopoulos W."/>
            <person name="Barry K."/>
            <person name="Beard J."/>
            <person name="Benny G.L."/>
            <person name="Blankenship S."/>
            <person name="Bonito G."/>
            <person name="Cuomo C."/>
            <person name="Desiro A."/>
            <person name="Gervers K.A."/>
            <person name="Hundley H."/>
            <person name="Kuo A."/>
            <person name="LaButti K."/>
            <person name="Lang B.F."/>
            <person name="Lipzen A."/>
            <person name="O'Donnell K."/>
            <person name="Pangilinan J."/>
            <person name="Reynolds N."/>
            <person name="Sandor L."/>
            <person name="Smith M.W."/>
            <person name="Tsang A."/>
            <person name="Grigoriev I.V."/>
            <person name="Stajich J.E."/>
            <person name="Spatafora J.W."/>
        </authorList>
    </citation>
    <scope>NUCLEOTIDE SEQUENCE</scope>
    <source>
        <strain evidence="8">RSA 2281</strain>
    </source>
</reference>